<dbReference type="AlphaFoldDB" id="A0ABD7C2Q4"/>
<dbReference type="RefSeq" id="WP_201116948.1">
    <property type="nucleotide sequence ID" value="NZ_CP067993.1"/>
</dbReference>
<proteinExistence type="predicted"/>
<accession>A0ABD7C2Q4</accession>
<name>A0ABD7C2Q4_STEMA</name>
<evidence type="ECO:0000313" key="1">
    <source>
        <dbReference type="EMBL" id="QQQ41287.1"/>
    </source>
</evidence>
<sequence>MAERNPLWRTAMSCRNGSFPIAVTLRLEAARLALQAKPEDFGALASQVFTFVTDGVDLSALDAPPEPIAMGDSAEAVTSRNALMNAALSQIGGLPPKIVAVLRTSGFHSLGALVQADPGRLESLVLEVPMCEAGTLVEQLGLYGLRLGMSQDQVREWIVRGPKS</sequence>
<protein>
    <recommendedName>
        <fullName evidence="3">RNA polymerase alpha subunit C-terminal domain-containing protein</fullName>
    </recommendedName>
</protein>
<dbReference type="EMBL" id="CP067993">
    <property type="protein sequence ID" value="QQQ41287.1"/>
    <property type="molecule type" value="Genomic_DNA"/>
</dbReference>
<reference evidence="1 2" key="1">
    <citation type="submission" date="2021-01" db="EMBL/GenBank/DDBJ databases">
        <title>Genome Characterization of a novel Stenotrophomonas isolate with high keratinase activity.</title>
        <authorList>
            <person name="Cao Z.-J."/>
        </authorList>
    </citation>
    <scope>NUCLEOTIDE SEQUENCE [LARGE SCALE GENOMIC DNA]</scope>
    <source>
        <strain evidence="1 2">DHHJ</strain>
    </source>
</reference>
<gene>
    <name evidence="1" type="ORF">JJL50_15180</name>
</gene>
<dbReference type="Proteomes" id="UP000596095">
    <property type="component" value="Chromosome"/>
</dbReference>
<evidence type="ECO:0000313" key="2">
    <source>
        <dbReference type="Proteomes" id="UP000596095"/>
    </source>
</evidence>
<evidence type="ECO:0008006" key="3">
    <source>
        <dbReference type="Google" id="ProtNLM"/>
    </source>
</evidence>
<organism evidence="1 2">
    <name type="scientific">Stenotrophomonas maltophilia</name>
    <name type="common">Pseudomonas maltophilia</name>
    <name type="synonym">Xanthomonas maltophilia</name>
    <dbReference type="NCBI Taxonomy" id="40324"/>
    <lineage>
        <taxon>Bacteria</taxon>
        <taxon>Pseudomonadati</taxon>
        <taxon>Pseudomonadota</taxon>
        <taxon>Gammaproteobacteria</taxon>
        <taxon>Lysobacterales</taxon>
        <taxon>Lysobacteraceae</taxon>
        <taxon>Stenotrophomonas</taxon>
        <taxon>Stenotrophomonas maltophilia group</taxon>
    </lineage>
</organism>